<protein>
    <submittedName>
        <fullName evidence="17">HAMP domain-containing protein</fullName>
    </submittedName>
</protein>
<gene>
    <name evidence="17" type="ORF">E1742_19010</name>
    <name evidence="16" type="ORF">GCM10007388_41430</name>
</gene>
<dbReference type="GO" id="GO:0006935">
    <property type="term" value="P:chemotaxis"/>
    <property type="evidence" value="ECO:0007669"/>
    <property type="project" value="UniProtKB-KW"/>
</dbReference>
<feature type="domain" description="HAMP" evidence="15">
    <location>
        <begin position="214"/>
        <end position="266"/>
    </location>
</feature>
<dbReference type="SMART" id="SM00283">
    <property type="entry name" value="MA"/>
    <property type="match status" value="1"/>
</dbReference>
<dbReference type="InterPro" id="IPR003122">
    <property type="entry name" value="Tar_rcpt_lig-bd"/>
</dbReference>
<feature type="domain" description="Methyl-accepting transducer" evidence="14">
    <location>
        <begin position="271"/>
        <end position="500"/>
    </location>
</feature>
<dbReference type="PANTHER" id="PTHR43531:SF14">
    <property type="entry name" value="METHYL-ACCEPTING CHEMOTAXIS PROTEIN I-RELATED"/>
    <property type="match status" value="1"/>
</dbReference>
<keyword evidence="2" id="KW-1003">Cell membrane</keyword>
<dbReference type="Proteomes" id="UP000619512">
    <property type="component" value="Unassembled WGS sequence"/>
</dbReference>
<comment type="subcellular location">
    <subcellularLocation>
        <location evidence="1">Cell inner membrane</location>
        <topology evidence="1">Multi-pass membrane protein</topology>
    </subcellularLocation>
</comment>
<dbReference type="Pfam" id="PF00672">
    <property type="entry name" value="HAMP"/>
    <property type="match status" value="1"/>
</dbReference>
<dbReference type="GO" id="GO:0007165">
    <property type="term" value="P:signal transduction"/>
    <property type="evidence" value="ECO:0007669"/>
    <property type="project" value="UniProtKB-KW"/>
</dbReference>
<dbReference type="EMBL" id="CP038026">
    <property type="protein sequence ID" value="QBQ38042.1"/>
    <property type="molecule type" value="Genomic_DNA"/>
</dbReference>
<organism evidence="16 19">
    <name type="scientific">Pseudoduganella plicata</name>
    <dbReference type="NCBI Taxonomy" id="321984"/>
    <lineage>
        <taxon>Bacteria</taxon>
        <taxon>Pseudomonadati</taxon>
        <taxon>Pseudomonadota</taxon>
        <taxon>Betaproteobacteria</taxon>
        <taxon>Burkholderiales</taxon>
        <taxon>Oxalobacteraceae</taxon>
        <taxon>Telluria group</taxon>
        <taxon>Pseudoduganella</taxon>
    </lineage>
</organism>
<evidence type="ECO:0000313" key="19">
    <source>
        <dbReference type="Proteomes" id="UP000619512"/>
    </source>
</evidence>
<dbReference type="PRINTS" id="PR00260">
    <property type="entry name" value="CHEMTRNSDUCR"/>
</dbReference>
<sequence length="560" mass="58462">MPKLTVRFSLMAALSLFAIMLVIGAALGVFTLNRANGALARIHAIAAETQDINDVYKDTARTRSALTRAYSEAKEGDQPASASTAIGASRKSHERSQQALAAFAALPVQDGTDAQLQREVAEAGRVLMASLDDATDALRKDDTAAYSTINARQVTPQGAAFSALLEKFQQQNTALSRELLEQHHTQYITVLWLVALGITAALGLVVAMHFFLRSLVIAPLGRAVELLDQVAHGDLTAQVPAHADNEIGRLMGGIATMQQSLVDMVANVRTGAQTIDTAAGEVSSGNLDLSARTESQAGALQETAATMEELTSTVTQTTGNTQQARELVQAASDTAAAGGAVMGRMAGTMAAIDASSRKVVDIIAVIDGIAFQTNILALNAAVEAARAGEQGRGFAVVASEVRTLAQRSASAAREIKALIDDSVASVSSGTQLAAQAAQAMTEMVTRVGHVTNIVVDIAEASREQSHGIAQVNQAIAQMDEVTQRNAALVEEAAASTQAMKEEADNLVRAVSVFRLPPQAAVSRAPVVAPVRKSVPAKAASVKPAARKVAATAAADDWEEF</sequence>
<keyword evidence="8 13" id="KW-0472">Membrane</keyword>
<dbReference type="Gene3D" id="1.20.120.30">
    <property type="entry name" value="Aspartate receptor, ligand-binding domain"/>
    <property type="match status" value="1"/>
</dbReference>
<dbReference type="OrthoDB" id="9806477at2"/>
<evidence type="ECO:0000256" key="3">
    <source>
        <dbReference type="ARBA" id="ARBA00022481"/>
    </source>
</evidence>
<dbReference type="GO" id="GO:0005886">
    <property type="term" value="C:plasma membrane"/>
    <property type="evidence" value="ECO:0007669"/>
    <property type="project" value="UniProtKB-SubCell"/>
</dbReference>
<dbReference type="GO" id="GO:0004888">
    <property type="term" value="F:transmembrane signaling receptor activity"/>
    <property type="evidence" value="ECO:0007669"/>
    <property type="project" value="InterPro"/>
</dbReference>
<evidence type="ECO:0000259" key="15">
    <source>
        <dbReference type="PROSITE" id="PS50885"/>
    </source>
</evidence>
<keyword evidence="3" id="KW-0488">Methylation</keyword>
<evidence type="ECO:0000256" key="7">
    <source>
        <dbReference type="ARBA" id="ARBA00022989"/>
    </source>
</evidence>
<evidence type="ECO:0000256" key="12">
    <source>
        <dbReference type="SAM" id="MobiDB-lite"/>
    </source>
</evidence>
<keyword evidence="5" id="KW-0997">Cell inner membrane</keyword>
<evidence type="ECO:0000256" key="4">
    <source>
        <dbReference type="ARBA" id="ARBA00022500"/>
    </source>
</evidence>
<evidence type="ECO:0000256" key="8">
    <source>
        <dbReference type="ARBA" id="ARBA00023136"/>
    </source>
</evidence>
<keyword evidence="9 11" id="KW-0807">Transducer</keyword>
<evidence type="ECO:0000313" key="17">
    <source>
        <dbReference type="EMBL" id="QBQ38042.1"/>
    </source>
</evidence>
<keyword evidence="4" id="KW-0145">Chemotaxis</keyword>
<evidence type="ECO:0000313" key="18">
    <source>
        <dbReference type="Proteomes" id="UP000294359"/>
    </source>
</evidence>
<dbReference type="CDD" id="cd11386">
    <property type="entry name" value="MCP_signal"/>
    <property type="match status" value="1"/>
</dbReference>
<dbReference type="Proteomes" id="UP000294359">
    <property type="component" value="Chromosome"/>
</dbReference>
<dbReference type="Gene3D" id="1.10.287.950">
    <property type="entry name" value="Methyl-accepting chemotaxis protein"/>
    <property type="match status" value="1"/>
</dbReference>
<name>A0A4P7BII8_9BURK</name>
<dbReference type="InterPro" id="IPR004089">
    <property type="entry name" value="MCPsignal_dom"/>
</dbReference>
<proteinExistence type="inferred from homology"/>
<keyword evidence="6 13" id="KW-0812">Transmembrane</keyword>
<dbReference type="RefSeq" id="WP_134386664.1">
    <property type="nucleotide sequence ID" value="NZ_BMWW01000008.1"/>
</dbReference>
<dbReference type="CDD" id="cd06225">
    <property type="entry name" value="HAMP"/>
    <property type="match status" value="1"/>
</dbReference>
<dbReference type="FunFam" id="1.10.287.950:FF:000001">
    <property type="entry name" value="Methyl-accepting chemotaxis sensory transducer"/>
    <property type="match status" value="1"/>
</dbReference>
<reference evidence="16" key="1">
    <citation type="journal article" date="2014" name="Int. J. Syst. Evol. Microbiol.">
        <title>Complete genome sequence of Corynebacterium casei LMG S-19264T (=DSM 44701T), isolated from a smear-ripened cheese.</title>
        <authorList>
            <consortium name="US DOE Joint Genome Institute (JGI-PGF)"/>
            <person name="Walter F."/>
            <person name="Albersmeier A."/>
            <person name="Kalinowski J."/>
            <person name="Ruckert C."/>
        </authorList>
    </citation>
    <scope>NUCLEOTIDE SEQUENCE</scope>
    <source>
        <strain evidence="16">KCTC 12344</strain>
    </source>
</reference>
<dbReference type="PROSITE" id="PS50885">
    <property type="entry name" value="HAMP"/>
    <property type="match status" value="1"/>
</dbReference>
<evidence type="ECO:0000256" key="9">
    <source>
        <dbReference type="ARBA" id="ARBA00023224"/>
    </source>
</evidence>
<dbReference type="Pfam" id="PF00015">
    <property type="entry name" value="MCPsignal"/>
    <property type="match status" value="1"/>
</dbReference>
<feature type="region of interest" description="Disordered" evidence="12">
    <location>
        <begin position="70"/>
        <end position="89"/>
    </location>
</feature>
<dbReference type="PANTHER" id="PTHR43531">
    <property type="entry name" value="PROTEIN ICFG"/>
    <property type="match status" value="1"/>
</dbReference>
<evidence type="ECO:0000256" key="13">
    <source>
        <dbReference type="SAM" id="Phobius"/>
    </source>
</evidence>
<keyword evidence="18" id="KW-1185">Reference proteome</keyword>
<reference evidence="17 18" key="2">
    <citation type="submission" date="2019-03" db="EMBL/GenBank/DDBJ databases">
        <title>Draft Genome Sequences of Six Type Strains of the Genus Massilia.</title>
        <authorList>
            <person name="Miess H."/>
            <person name="Frediansyhah A."/>
            <person name="Gross H."/>
        </authorList>
    </citation>
    <scope>NUCLEOTIDE SEQUENCE [LARGE SCALE GENOMIC DNA]</scope>
    <source>
        <strain evidence="17 18">DSM 17505</strain>
    </source>
</reference>
<evidence type="ECO:0000313" key="16">
    <source>
        <dbReference type="EMBL" id="GGZ03483.1"/>
    </source>
</evidence>
<dbReference type="InterPro" id="IPR035440">
    <property type="entry name" value="4HB_MCP_dom_sf"/>
</dbReference>
<dbReference type="PROSITE" id="PS50111">
    <property type="entry name" value="CHEMOTAXIS_TRANSDUC_2"/>
    <property type="match status" value="1"/>
</dbReference>
<comment type="similarity">
    <text evidence="10">Belongs to the methyl-accepting chemotaxis (MCP) protein family.</text>
</comment>
<dbReference type="InterPro" id="IPR051310">
    <property type="entry name" value="MCP_chemotaxis"/>
</dbReference>
<evidence type="ECO:0000256" key="1">
    <source>
        <dbReference type="ARBA" id="ARBA00004429"/>
    </source>
</evidence>
<dbReference type="InterPro" id="IPR003660">
    <property type="entry name" value="HAMP_dom"/>
</dbReference>
<feature type="transmembrane region" description="Helical" evidence="13">
    <location>
        <begin position="190"/>
        <end position="212"/>
    </location>
</feature>
<dbReference type="SMART" id="SM00304">
    <property type="entry name" value="HAMP"/>
    <property type="match status" value="1"/>
</dbReference>
<dbReference type="SUPFAM" id="SSF58104">
    <property type="entry name" value="Methyl-accepting chemotaxis protein (MCP) signaling domain"/>
    <property type="match status" value="1"/>
</dbReference>
<dbReference type="InterPro" id="IPR004090">
    <property type="entry name" value="Chemotax_Me-accpt_rcpt"/>
</dbReference>
<dbReference type="EMBL" id="BMWW01000008">
    <property type="protein sequence ID" value="GGZ03483.1"/>
    <property type="molecule type" value="Genomic_DNA"/>
</dbReference>
<evidence type="ECO:0000256" key="2">
    <source>
        <dbReference type="ARBA" id="ARBA00022475"/>
    </source>
</evidence>
<dbReference type="Pfam" id="PF02203">
    <property type="entry name" value="TarH"/>
    <property type="match status" value="1"/>
</dbReference>
<keyword evidence="7 13" id="KW-1133">Transmembrane helix</keyword>
<evidence type="ECO:0000256" key="5">
    <source>
        <dbReference type="ARBA" id="ARBA00022519"/>
    </source>
</evidence>
<evidence type="ECO:0000256" key="6">
    <source>
        <dbReference type="ARBA" id="ARBA00022692"/>
    </source>
</evidence>
<evidence type="ECO:0000256" key="10">
    <source>
        <dbReference type="ARBA" id="ARBA00029447"/>
    </source>
</evidence>
<reference evidence="16" key="3">
    <citation type="submission" date="2022-12" db="EMBL/GenBank/DDBJ databases">
        <authorList>
            <person name="Sun Q."/>
            <person name="Kim S."/>
        </authorList>
    </citation>
    <scope>NUCLEOTIDE SEQUENCE</scope>
    <source>
        <strain evidence="16">KCTC 12344</strain>
    </source>
</reference>
<dbReference type="SUPFAM" id="SSF47170">
    <property type="entry name" value="Aspartate receptor, ligand-binding domain"/>
    <property type="match status" value="1"/>
</dbReference>
<evidence type="ECO:0000259" key="14">
    <source>
        <dbReference type="PROSITE" id="PS50111"/>
    </source>
</evidence>
<evidence type="ECO:0000256" key="11">
    <source>
        <dbReference type="PROSITE-ProRule" id="PRU00284"/>
    </source>
</evidence>
<accession>A0A4P7BII8</accession>
<dbReference type="AlphaFoldDB" id="A0A4P7BII8"/>